<sequence>MMFSRRRFCCAGVLVGTAATLDRALAADSCAVQTRERQVTLSPDDALKELKAGNERFLTQTMRNCDLLGQVRATAGGQYPFAVIIGCIDSRVPPELVFDQRIGDIFSARIAGNVADDDVVGSAEFATKLAGAKLIVVLGHSECGAVRGAIDGAELGMLTNLLKRIKPAVEASKNVPGEHTSRNKDFVQQVATANAKLAAEGLERDSPVLRDLIAKGELKIVAAMHDVSTGRITFLG</sequence>
<proteinExistence type="inferred from homology"/>
<keyword evidence="3" id="KW-0732">Signal</keyword>
<dbReference type="GO" id="GO:0004089">
    <property type="term" value="F:carbonate dehydratase activity"/>
    <property type="evidence" value="ECO:0007669"/>
    <property type="project" value="UniProtKB-EC"/>
</dbReference>
<evidence type="ECO:0000313" key="5">
    <source>
        <dbReference type="Proteomes" id="UP000532010"/>
    </source>
</evidence>
<gene>
    <name evidence="4" type="ORF">FHR70_004631</name>
</gene>
<keyword evidence="5" id="KW-1185">Reference proteome</keyword>
<dbReference type="Proteomes" id="UP000532010">
    <property type="component" value="Unassembled WGS sequence"/>
</dbReference>
<dbReference type="AlphaFoldDB" id="A0A7W4YYJ3"/>
<feature type="binding site" evidence="2">
    <location>
        <position position="87"/>
    </location>
    <ligand>
        <name>Zn(2+)</name>
        <dbReference type="ChEBI" id="CHEBI:29105"/>
    </ligand>
</feature>
<keyword evidence="4" id="KW-0456">Lyase</keyword>
<dbReference type="Pfam" id="PF00484">
    <property type="entry name" value="Pro_CA"/>
    <property type="match status" value="1"/>
</dbReference>
<dbReference type="CDD" id="cd03378">
    <property type="entry name" value="beta_CA_cladeC"/>
    <property type="match status" value="1"/>
</dbReference>
<protein>
    <submittedName>
        <fullName evidence="4">Carbonic anhydrase</fullName>
        <ecNumber evidence="4">4.2.1.1</ecNumber>
    </submittedName>
</protein>
<dbReference type="NCBIfam" id="NF011765">
    <property type="entry name" value="PRK15219.1"/>
    <property type="match status" value="1"/>
</dbReference>
<dbReference type="InterPro" id="IPR036874">
    <property type="entry name" value="Carbonic_anhydrase_sf"/>
</dbReference>
<name>A0A7W4YYJ3_9HYPH</name>
<dbReference type="Gene3D" id="3.40.1050.10">
    <property type="entry name" value="Carbonic anhydrase"/>
    <property type="match status" value="1"/>
</dbReference>
<keyword evidence="2" id="KW-0479">Metal-binding</keyword>
<dbReference type="PANTHER" id="PTHR11002">
    <property type="entry name" value="CARBONIC ANHYDRASE"/>
    <property type="match status" value="1"/>
</dbReference>
<dbReference type="InterPro" id="IPR001765">
    <property type="entry name" value="Carbonic_anhydrase"/>
</dbReference>
<dbReference type="EC" id="4.2.1.1" evidence="4"/>
<evidence type="ECO:0000256" key="2">
    <source>
        <dbReference type="PIRSR" id="PIRSR601765-1"/>
    </source>
</evidence>
<dbReference type="SUPFAM" id="SSF53056">
    <property type="entry name" value="beta-carbonic anhydrase, cab"/>
    <property type="match status" value="1"/>
</dbReference>
<evidence type="ECO:0000256" key="1">
    <source>
        <dbReference type="ARBA" id="ARBA00006217"/>
    </source>
</evidence>
<keyword evidence="2" id="KW-0862">Zinc</keyword>
<comment type="cofactor">
    <cofactor evidence="2">
        <name>Zn(2+)</name>
        <dbReference type="ChEBI" id="CHEBI:29105"/>
    </cofactor>
    <text evidence="2">Binds 1 zinc ion per subunit.</text>
</comment>
<dbReference type="EMBL" id="JACHWB010000011">
    <property type="protein sequence ID" value="MBB3021530.1"/>
    <property type="molecule type" value="Genomic_DNA"/>
</dbReference>
<feature type="binding site" evidence="2">
    <location>
        <position position="140"/>
    </location>
    <ligand>
        <name>Zn(2+)</name>
        <dbReference type="ChEBI" id="CHEBI:29105"/>
    </ligand>
</feature>
<accession>A0A7W4YYJ3</accession>
<dbReference type="SMART" id="SM00947">
    <property type="entry name" value="Pro_CA"/>
    <property type="match status" value="1"/>
</dbReference>
<feature type="binding site" evidence="2">
    <location>
        <position position="143"/>
    </location>
    <ligand>
        <name>Zn(2+)</name>
        <dbReference type="ChEBI" id="CHEBI:29105"/>
    </ligand>
</feature>
<dbReference type="PANTHER" id="PTHR11002:SF79">
    <property type="entry name" value="CARBONIC ANHYDRASE 2"/>
    <property type="match status" value="1"/>
</dbReference>
<comment type="similarity">
    <text evidence="1">Belongs to the beta-class carbonic anhydrase family.</text>
</comment>
<organism evidence="4 5">
    <name type="scientific">Microvirga lupini</name>
    <dbReference type="NCBI Taxonomy" id="420324"/>
    <lineage>
        <taxon>Bacteria</taxon>
        <taxon>Pseudomonadati</taxon>
        <taxon>Pseudomonadota</taxon>
        <taxon>Alphaproteobacteria</taxon>
        <taxon>Hyphomicrobiales</taxon>
        <taxon>Methylobacteriaceae</taxon>
        <taxon>Microvirga</taxon>
    </lineage>
</organism>
<feature type="chain" id="PRO_5031310878" evidence="3">
    <location>
        <begin position="27"/>
        <end position="236"/>
    </location>
</feature>
<dbReference type="RefSeq" id="WP_246408457.1">
    <property type="nucleotide sequence ID" value="NZ_JACHWB010000011.1"/>
</dbReference>
<evidence type="ECO:0000313" key="4">
    <source>
        <dbReference type="EMBL" id="MBB3021530.1"/>
    </source>
</evidence>
<comment type="caution">
    <text evidence="4">The sequence shown here is derived from an EMBL/GenBank/DDBJ whole genome shotgun (WGS) entry which is preliminary data.</text>
</comment>
<dbReference type="GO" id="GO:0008270">
    <property type="term" value="F:zinc ion binding"/>
    <property type="evidence" value="ECO:0007669"/>
    <property type="project" value="InterPro"/>
</dbReference>
<evidence type="ECO:0000256" key="3">
    <source>
        <dbReference type="SAM" id="SignalP"/>
    </source>
</evidence>
<reference evidence="4 5" key="1">
    <citation type="submission" date="2020-08" db="EMBL/GenBank/DDBJ databases">
        <title>The Agave Microbiome: Exploring the role of microbial communities in plant adaptations to desert environments.</title>
        <authorList>
            <person name="Partida-Martinez L.P."/>
        </authorList>
    </citation>
    <scope>NUCLEOTIDE SEQUENCE [LARGE SCALE GENOMIC DNA]</scope>
    <source>
        <strain evidence="4 5">AT3.9</strain>
    </source>
</reference>
<feature type="signal peptide" evidence="3">
    <location>
        <begin position="1"/>
        <end position="26"/>
    </location>
</feature>
<feature type="binding site" evidence="2">
    <location>
        <position position="89"/>
    </location>
    <ligand>
        <name>Zn(2+)</name>
        <dbReference type="ChEBI" id="CHEBI:29105"/>
    </ligand>
</feature>